<gene>
    <name evidence="1" type="ORF">QO033_24530</name>
</gene>
<comment type="caution">
    <text evidence="1">The sequence shown here is derived from an EMBL/GenBank/DDBJ whole genome shotgun (WGS) entry which is preliminary data.</text>
</comment>
<protein>
    <submittedName>
        <fullName evidence="1">Uncharacterized protein</fullName>
    </submittedName>
</protein>
<sequence>MTEPVTDHRVIRPQYFVQLEGRAVQPGLGLAGLTRSSYRLVARHSFCVQLAELFQIDDPFGRSGDPLHHATVSSQLGNIEAGVRYLECPAVQEDACNPRNFAHAGDVRIAEVRMSTSHEFFATNADMYDDGNGFRVEQVKARLIAEQPLHDMLIKLRAVTQIVVETIRETRSR</sequence>
<evidence type="ECO:0000313" key="2">
    <source>
        <dbReference type="Proteomes" id="UP001243757"/>
    </source>
</evidence>
<accession>A0ABT7F8A3</accession>
<proteinExistence type="predicted"/>
<reference evidence="1 2" key="1">
    <citation type="submission" date="2023-05" db="EMBL/GenBank/DDBJ databases">
        <title>Pseudodonghicola sp. nov.</title>
        <authorList>
            <person name="Huang J."/>
        </authorList>
    </citation>
    <scope>NUCLEOTIDE SEQUENCE [LARGE SCALE GENOMIC DNA]</scope>
    <source>
        <strain evidence="1 2">IC7</strain>
    </source>
</reference>
<keyword evidence="2" id="KW-1185">Reference proteome</keyword>
<evidence type="ECO:0000313" key="1">
    <source>
        <dbReference type="EMBL" id="MDK3020854.1"/>
    </source>
</evidence>
<dbReference type="RefSeq" id="WP_284483371.1">
    <property type="nucleotide sequence ID" value="NZ_JASNJD010000036.1"/>
</dbReference>
<dbReference type="EMBL" id="JASNJD010000036">
    <property type="protein sequence ID" value="MDK3020854.1"/>
    <property type="molecule type" value="Genomic_DNA"/>
</dbReference>
<name>A0ABT7F8A3_9RHOB</name>
<organism evidence="1 2">
    <name type="scientific">Pseudodonghicola flavimaris</name>
    <dbReference type="NCBI Taxonomy" id="3050036"/>
    <lineage>
        <taxon>Bacteria</taxon>
        <taxon>Pseudomonadati</taxon>
        <taxon>Pseudomonadota</taxon>
        <taxon>Alphaproteobacteria</taxon>
        <taxon>Rhodobacterales</taxon>
        <taxon>Paracoccaceae</taxon>
        <taxon>Pseudodonghicola</taxon>
    </lineage>
</organism>
<dbReference type="Proteomes" id="UP001243757">
    <property type="component" value="Unassembled WGS sequence"/>
</dbReference>